<dbReference type="Proteomes" id="UP001333110">
    <property type="component" value="Unassembled WGS sequence"/>
</dbReference>
<organism evidence="1 2">
    <name type="scientific">Mycteria americana</name>
    <name type="common">Wood stork</name>
    <dbReference type="NCBI Taxonomy" id="33587"/>
    <lineage>
        <taxon>Eukaryota</taxon>
        <taxon>Metazoa</taxon>
        <taxon>Chordata</taxon>
        <taxon>Craniata</taxon>
        <taxon>Vertebrata</taxon>
        <taxon>Euteleostomi</taxon>
        <taxon>Archelosauria</taxon>
        <taxon>Archosauria</taxon>
        <taxon>Dinosauria</taxon>
        <taxon>Saurischia</taxon>
        <taxon>Theropoda</taxon>
        <taxon>Coelurosauria</taxon>
        <taxon>Aves</taxon>
        <taxon>Neognathae</taxon>
        <taxon>Neoaves</taxon>
        <taxon>Aequornithes</taxon>
        <taxon>Ciconiiformes</taxon>
        <taxon>Ciconiidae</taxon>
        <taxon>Mycteria</taxon>
    </lineage>
</organism>
<accession>A0AAN7NTN5</accession>
<gene>
    <name evidence="1" type="ORF">QYF61_016471</name>
</gene>
<evidence type="ECO:0000313" key="2">
    <source>
        <dbReference type="Proteomes" id="UP001333110"/>
    </source>
</evidence>
<name>A0AAN7NTN5_MYCAM</name>
<proteinExistence type="predicted"/>
<keyword evidence="2" id="KW-1185">Reference proteome</keyword>
<reference evidence="1 2" key="1">
    <citation type="journal article" date="2023" name="J. Hered.">
        <title>Chromosome-level genome of the wood stork (Mycteria americana) provides insight into avian chromosome evolution.</title>
        <authorList>
            <person name="Flamio R. Jr."/>
            <person name="Ramstad K.M."/>
        </authorList>
    </citation>
    <scope>NUCLEOTIDE SEQUENCE [LARGE SCALE GENOMIC DNA]</scope>
    <source>
        <strain evidence="1">JAX WOST 10</strain>
    </source>
</reference>
<comment type="caution">
    <text evidence="1">The sequence shown here is derived from an EMBL/GenBank/DDBJ whole genome shotgun (WGS) entry which is preliminary data.</text>
</comment>
<evidence type="ECO:0000313" key="1">
    <source>
        <dbReference type="EMBL" id="KAK4831239.1"/>
    </source>
</evidence>
<sequence length="357" mass="39264">MHPIPGYQGEEISTFLSASPPQEAGESNEVTLSLLFSKVDKPRVLRLLRAPSNLTLNGSRDGASTTSLGNLLQCLTTLIVKNFFLKSSLNLPSLSLKPLLLGLSQQALLKILEGCYKVSLQPSLLQAEQPQLAQPVLVAEVLQPSDHFCGPPLDPLQQLHVLLVLRAPELDTVLQVGLLDCECTLLAHVQLFVHQYPQVLFHRAALNHIFSQPVLEPRIAPTQDPALGFVEPHEVHTGPLLQLVQVPLDGIPSFWHVSCTTQLGVICKLAEGALHLAVNVIDENTEQHWSQYGPLRDTTPIDCYPLDAPIQPIPYPLNSPPIKSISLQFREKDVVGDQVKGFTEVQIDDIHCFSLVH</sequence>
<dbReference type="AlphaFoldDB" id="A0AAN7NTN5"/>
<dbReference type="EMBL" id="JAUNZN010000001">
    <property type="protein sequence ID" value="KAK4831239.1"/>
    <property type="molecule type" value="Genomic_DNA"/>
</dbReference>
<protein>
    <submittedName>
        <fullName evidence="1">Uncharacterized protein</fullName>
    </submittedName>
</protein>